<dbReference type="eggNOG" id="COG3222">
    <property type="taxonomic scope" value="Bacteria"/>
</dbReference>
<dbReference type="InterPro" id="IPR026461">
    <property type="entry name" value="Trfase_2_rSAM/seldom_assoc"/>
</dbReference>
<evidence type="ECO:0000313" key="7">
    <source>
        <dbReference type="EMBL" id="EGJ48454.1"/>
    </source>
</evidence>
<dbReference type="CDD" id="cd02522">
    <property type="entry name" value="GT_2_like_a"/>
    <property type="match status" value="1"/>
</dbReference>
<feature type="domain" description="Glycosyltransferase 2-like" evidence="6">
    <location>
        <begin position="215"/>
        <end position="316"/>
    </location>
</feature>
<dbReference type="Proteomes" id="UP000007844">
    <property type="component" value="Chromosome"/>
</dbReference>
<gene>
    <name evidence="7" type="ORF">Desaf_0092</name>
</gene>
<dbReference type="eggNOG" id="COG1215">
    <property type="taxonomic scope" value="Bacteria"/>
</dbReference>
<dbReference type="RefSeq" id="WP_014258330.1">
    <property type="nucleotide sequence ID" value="NC_016629.1"/>
</dbReference>
<sequence length="436" mass="47314">MTAGSVILFTRFPVPGQTKTRLIPALGPEGAARLQEAMTGCAVLTARSHAAVHDAMIQVRFDGTCARRMRAWLGPELAYLPQGPGDLGLRMDRALGEVLRHGRGPAVLVGCDCPGLDGAVLRAAFEALQNNDVVLGPADDGGYYLVGLRAPASCLFRDMPWGTGQVLVRTLAAASQHGLRVALVEARPDVDRPEDLPVWERTIGLEACRGSGSISVVVPALNEETHIARCVARALEDAQEVIIVDGGSRDRTAELAEQAGARVVRFPHGRAAQMNKAALAARGEILLFLHADTLLPRGWASAVREIMVRDGLAAGAFSLGIEGQGRGFRLVEAMTNARSRLLGLPYGDQALFMRRERFLRLGGYANMPIMEDYELVRRLGRTGRVATLRASVSTSSRRWARLGVTRTTTVNQMMILGYWLGISADKLAAYYRRKRR</sequence>
<evidence type="ECO:0000256" key="2">
    <source>
        <dbReference type="ARBA" id="ARBA00022475"/>
    </source>
</evidence>
<reference evidence="7 8" key="1">
    <citation type="journal article" date="2011" name="J. Bacteriol.">
        <title>Genome sequence of the mercury-methylating and pleomorphic Desulfovibrio africanus Strain Walvis Bay.</title>
        <authorList>
            <person name="Brown S.D."/>
            <person name="Wall J.D."/>
            <person name="Kucken A.M."/>
            <person name="Gilmour C.C."/>
            <person name="Podar M."/>
            <person name="Brandt C.C."/>
            <person name="Teshima H."/>
            <person name="Detter J.C."/>
            <person name="Han C.S."/>
            <person name="Land M.L."/>
            <person name="Lucas S."/>
            <person name="Han J."/>
            <person name="Pennacchio L."/>
            <person name="Nolan M."/>
            <person name="Pitluck S."/>
            <person name="Woyke T."/>
            <person name="Goodwin L."/>
            <person name="Palumbo A.V."/>
            <person name="Elias D.A."/>
        </authorList>
    </citation>
    <scope>NUCLEOTIDE SEQUENCE [LARGE SCALE GENOMIC DNA]</scope>
    <source>
        <strain evidence="7 8">Walvis Bay</strain>
    </source>
</reference>
<evidence type="ECO:0000259" key="6">
    <source>
        <dbReference type="Pfam" id="PF00535"/>
    </source>
</evidence>
<dbReference type="SUPFAM" id="SSF53448">
    <property type="entry name" value="Nucleotide-diphospho-sugar transferases"/>
    <property type="match status" value="2"/>
</dbReference>
<dbReference type="Pfam" id="PF09837">
    <property type="entry name" value="DUF2064"/>
    <property type="match status" value="1"/>
</dbReference>
<evidence type="ECO:0000256" key="1">
    <source>
        <dbReference type="ARBA" id="ARBA00004236"/>
    </source>
</evidence>
<dbReference type="GO" id="GO:0016757">
    <property type="term" value="F:glycosyltransferase activity"/>
    <property type="evidence" value="ECO:0007669"/>
    <property type="project" value="UniProtKB-KW"/>
</dbReference>
<dbReference type="AlphaFoldDB" id="F3YTS3"/>
<organism evidence="7 8">
    <name type="scientific">Desulfocurvibacter africanus subsp. africanus str. Walvis Bay</name>
    <dbReference type="NCBI Taxonomy" id="690850"/>
    <lineage>
        <taxon>Bacteria</taxon>
        <taxon>Pseudomonadati</taxon>
        <taxon>Thermodesulfobacteriota</taxon>
        <taxon>Desulfovibrionia</taxon>
        <taxon>Desulfovibrionales</taxon>
        <taxon>Desulfovibrionaceae</taxon>
        <taxon>Desulfocurvibacter</taxon>
    </lineage>
</organism>
<evidence type="ECO:0000256" key="5">
    <source>
        <dbReference type="ARBA" id="ARBA00023136"/>
    </source>
</evidence>
<dbReference type="Gene3D" id="3.90.550.10">
    <property type="entry name" value="Spore Coat Polysaccharide Biosynthesis Protein SpsA, Chain A"/>
    <property type="match status" value="2"/>
</dbReference>
<dbReference type="HOGENOM" id="CLU_617822_0_0_7"/>
<keyword evidence="2" id="KW-1003">Cell membrane</keyword>
<dbReference type="NCBIfam" id="TIGR04283">
    <property type="entry name" value="glyco_like_mftF"/>
    <property type="match status" value="1"/>
</dbReference>
<dbReference type="PANTHER" id="PTHR43646:SF2">
    <property type="entry name" value="GLYCOSYLTRANSFERASE 2-LIKE DOMAIN-CONTAINING PROTEIN"/>
    <property type="match status" value="1"/>
</dbReference>
<evidence type="ECO:0000256" key="4">
    <source>
        <dbReference type="ARBA" id="ARBA00022679"/>
    </source>
</evidence>
<accession>F3YTS3</accession>
<keyword evidence="5" id="KW-0472">Membrane</keyword>
<keyword evidence="3" id="KW-0328">Glycosyltransferase</keyword>
<keyword evidence="8" id="KW-1185">Reference proteome</keyword>
<dbReference type="InterPro" id="IPR018641">
    <property type="entry name" value="Trfase_1_rSAM/seldom-assoc"/>
</dbReference>
<dbReference type="InterPro" id="IPR029044">
    <property type="entry name" value="Nucleotide-diphossugar_trans"/>
</dbReference>
<dbReference type="Pfam" id="PF00535">
    <property type="entry name" value="Glycos_transf_2"/>
    <property type="match status" value="1"/>
</dbReference>
<dbReference type="InterPro" id="IPR001173">
    <property type="entry name" value="Glyco_trans_2-like"/>
</dbReference>
<dbReference type="KEGG" id="daf:Desaf_0092"/>
<dbReference type="PANTHER" id="PTHR43646">
    <property type="entry name" value="GLYCOSYLTRANSFERASE"/>
    <property type="match status" value="1"/>
</dbReference>
<protein>
    <recommendedName>
        <fullName evidence="6">Glycosyltransferase 2-like domain-containing protein</fullName>
    </recommendedName>
</protein>
<evidence type="ECO:0000256" key="3">
    <source>
        <dbReference type="ARBA" id="ARBA00022676"/>
    </source>
</evidence>
<proteinExistence type="predicted"/>
<dbReference type="EMBL" id="CP003221">
    <property type="protein sequence ID" value="EGJ48454.1"/>
    <property type="molecule type" value="Genomic_DNA"/>
</dbReference>
<evidence type="ECO:0000313" key="8">
    <source>
        <dbReference type="Proteomes" id="UP000007844"/>
    </source>
</evidence>
<dbReference type="GO" id="GO:0005886">
    <property type="term" value="C:plasma membrane"/>
    <property type="evidence" value="ECO:0007669"/>
    <property type="project" value="UniProtKB-SubCell"/>
</dbReference>
<keyword evidence="4" id="KW-0808">Transferase</keyword>
<dbReference type="STRING" id="690850.Desaf_0092"/>
<comment type="subcellular location">
    <subcellularLocation>
        <location evidence="1">Cell membrane</location>
    </subcellularLocation>
</comment>
<name>F3YTS3_DESAF</name>
<dbReference type="NCBIfam" id="TIGR04282">
    <property type="entry name" value="glyco_like_cofC"/>
    <property type="match status" value="1"/>
</dbReference>